<evidence type="ECO:0000313" key="10">
    <source>
        <dbReference type="EMBL" id="KAG6476048.1"/>
    </source>
</evidence>
<gene>
    <name evidence="10" type="ORF">ZIOFF_065283</name>
</gene>
<reference evidence="10 11" key="1">
    <citation type="submission" date="2020-08" db="EMBL/GenBank/DDBJ databases">
        <title>Plant Genome Project.</title>
        <authorList>
            <person name="Zhang R.-G."/>
        </authorList>
    </citation>
    <scope>NUCLEOTIDE SEQUENCE [LARGE SCALE GENOMIC DNA]</scope>
    <source>
        <tissue evidence="10">Rhizome</tissue>
    </source>
</reference>
<dbReference type="PANTHER" id="PTHR12692:SF0">
    <property type="entry name" value="GH11935P"/>
    <property type="match status" value="1"/>
</dbReference>
<accession>A0A8J5F1I4</accession>
<feature type="transmembrane region" description="Helical" evidence="9">
    <location>
        <begin position="173"/>
        <end position="193"/>
    </location>
</feature>
<dbReference type="EMBL" id="JACMSC010000018">
    <property type="protein sequence ID" value="KAG6476048.1"/>
    <property type="molecule type" value="Genomic_DNA"/>
</dbReference>
<evidence type="ECO:0000256" key="3">
    <source>
        <dbReference type="ARBA" id="ARBA00009561"/>
    </source>
</evidence>
<name>A0A8J5F1I4_ZINOF</name>
<protein>
    <submittedName>
        <fullName evidence="10">Uncharacterized protein</fullName>
    </submittedName>
</protein>
<evidence type="ECO:0000256" key="6">
    <source>
        <dbReference type="ARBA" id="ARBA00022824"/>
    </source>
</evidence>
<dbReference type="Gene3D" id="3.40.30.10">
    <property type="entry name" value="Glutaredoxin"/>
    <property type="match status" value="1"/>
</dbReference>
<comment type="subcellular location">
    <subcellularLocation>
        <location evidence="2">Endoplasmic reticulum membrane</location>
        <topology evidence="2">Multi-pass membrane protein</topology>
    </subcellularLocation>
</comment>
<keyword evidence="11" id="KW-1185">Reference proteome</keyword>
<evidence type="ECO:0000256" key="4">
    <source>
        <dbReference type="ARBA" id="ARBA00022692"/>
    </source>
</evidence>
<dbReference type="Proteomes" id="UP000734854">
    <property type="component" value="Unassembled WGS sequence"/>
</dbReference>
<keyword evidence="5" id="KW-0732">Signal</keyword>
<keyword evidence="8 9" id="KW-0472">Membrane</keyword>
<proteinExistence type="inferred from homology"/>
<feature type="transmembrane region" description="Helical" evidence="9">
    <location>
        <begin position="205"/>
        <end position="225"/>
    </location>
</feature>
<keyword evidence="4 9" id="KW-0812">Transmembrane</keyword>
<comment type="caution">
    <text evidence="10">The sequence shown here is derived from an EMBL/GenBank/DDBJ whole genome shotgun (WGS) entry which is preliminary data.</text>
</comment>
<sequence>MCRLLGAGGAAEPSAADLVTELQSLRSQFLSSTTASSPASLPQSHRTAPPRSYALLIFFDANKLRSKADLLLPHLHSDFSVLSSSFAAANHDDDASSSRVFFSAIEFGESQKSFSLVGVSSLPHVRLVPASTLSLLDSILMDQSEFSRGAEPIAEFLEVKARISLGGPILRPLLVTCRLVLLASILISAPYLIRRILESGTLFHYQRLWMSLALFVYFFGVSGTMHNLHHP</sequence>
<dbReference type="PANTHER" id="PTHR12692">
    <property type="entry name" value="DOLICHYL-DIPHOSPHOOLIGOSACCHARIDE--PROTEIN GLYCOSYLTRANSFERASE-RELATED"/>
    <property type="match status" value="1"/>
</dbReference>
<evidence type="ECO:0000256" key="2">
    <source>
        <dbReference type="ARBA" id="ARBA00004477"/>
    </source>
</evidence>
<evidence type="ECO:0000256" key="5">
    <source>
        <dbReference type="ARBA" id="ARBA00022729"/>
    </source>
</evidence>
<dbReference type="GO" id="GO:0008250">
    <property type="term" value="C:oligosaccharyltransferase complex"/>
    <property type="evidence" value="ECO:0007669"/>
    <property type="project" value="TreeGrafter"/>
</dbReference>
<evidence type="ECO:0000256" key="9">
    <source>
        <dbReference type="SAM" id="Phobius"/>
    </source>
</evidence>
<evidence type="ECO:0000256" key="8">
    <source>
        <dbReference type="ARBA" id="ARBA00023136"/>
    </source>
</evidence>
<comment type="function">
    <text evidence="1">Subunit of the oligosaccharyl transferase (OST) complex that catalyzes the initial transfer of a defined glycan (Glc(3)Man(9)GlcNAc(2) in eukaryotes) from the lipid carrier dolichol-pyrophosphate to an asparagine residue within an Asn-X-Ser/Thr consensus motif in nascent polypeptide chains, the first step in protein N-glycosylation. N-glycosylation occurs cotranslationally and the complex associates with the Sec61 complex at the channel-forming translocon complex that mediates protein translocation across the endoplasmic reticulum (ER). All subunits are required for a maximal enzyme activity.</text>
</comment>
<organism evidence="10 11">
    <name type="scientific">Zingiber officinale</name>
    <name type="common">Ginger</name>
    <name type="synonym">Amomum zingiber</name>
    <dbReference type="NCBI Taxonomy" id="94328"/>
    <lineage>
        <taxon>Eukaryota</taxon>
        <taxon>Viridiplantae</taxon>
        <taxon>Streptophyta</taxon>
        <taxon>Embryophyta</taxon>
        <taxon>Tracheophyta</taxon>
        <taxon>Spermatophyta</taxon>
        <taxon>Magnoliopsida</taxon>
        <taxon>Liliopsida</taxon>
        <taxon>Zingiberales</taxon>
        <taxon>Zingiberaceae</taxon>
        <taxon>Zingiber</taxon>
    </lineage>
</organism>
<evidence type="ECO:0000256" key="7">
    <source>
        <dbReference type="ARBA" id="ARBA00022989"/>
    </source>
</evidence>
<keyword evidence="6" id="KW-0256">Endoplasmic reticulum</keyword>
<evidence type="ECO:0000256" key="1">
    <source>
        <dbReference type="ARBA" id="ARBA00002791"/>
    </source>
</evidence>
<comment type="similarity">
    <text evidence="3">Belongs to the OST3/OST6 family.</text>
</comment>
<evidence type="ECO:0000313" key="11">
    <source>
        <dbReference type="Proteomes" id="UP000734854"/>
    </source>
</evidence>
<dbReference type="Pfam" id="PF04756">
    <property type="entry name" value="OST3_OST6"/>
    <property type="match status" value="1"/>
</dbReference>
<dbReference type="GO" id="GO:0018279">
    <property type="term" value="P:protein N-linked glycosylation via asparagine"/>
    <property type="evidence" value="ECO:0007669"/>
    <property type="project" value="TreeGrafter"/>
</dbReference>
<dbReference type="InterPro" id="IPR021149">
    <property type="entry name" value="OligosaccharylTrfase_OST3/OST6"/>
</dbReference>
<keyword evidence="7 9" id="KW-1133">Transmembrane helix</keyword>
<dbReference type="AlphaFoldDB" id="A0A8J5F1I4"/>